<keyword evidence="1" id="KW-0472">Membrane</keyword>
<gene>
    <name evidence="2" type="ORF">JJB09_12680</name>
</gene>
<evidence type="ECO:0000313" key="3">
    <source>
        <dbReference type="Proteomes" id="UP000633219"/>
    </source>
</evidence>
<proteinExistence type="predicted"/>
<organism evidence="2 3">
    <name type="scientific">Rhizobium setariae</name>
    <dbReference type="NCBI Taxonomy" id="2801340"/>
    <lineage>
        <taxon>Bacteria</taxon>
        <taxon>Pseudomonadati</taxon>
        <taxon>Pseudomonadota</taxon>
        <taxon>Alphaproteobacteria</taxon>
        <taxon>Hyphomicrobiales</taxon>
        <taxon>Rhizobiaceae</taxon>
        <taxon>Rhizobium/Agrobacterium group</taxon>
        <taxon>Rhizobium</taxon>
    </lineage>
</organism>
<keyword evidence="3" id="KW-1185">Reference proteome</keyword>
<keyword evidence="1" id="KW-1133">Transmembrane helix</keyword>
<comment type="caution">
    <text evidence="2">The sequence shown here is derived from an EMBL/GenBank/DDBJ whole genome shotgun (WGS) entry which is preliminary data.</text>
</comment>
<feature type="transmembrane region" description="Helical" evidence="1">
    <location>
        <begin position="6"/>
        <end position="29"/>
    </location>
</feature>
<protein>
    <submittedName>
        <fullName evidence="2">Uncharacterized protein</fullName>
    </submittedName>
</protein>
<reference evidence="2" key="1">
    <citation type="submission" date="2021-01" db="EMBL/GenBank/DDBJ databases">
        <title>Rhizobium sp. strain KVB221 16S ribosomal RNA gene Genome sequencing and assembly.</title>
        <authorList>
            <person name="Kang M."/>
        </authorList>
    </citation>
    <scope>NUCLEOTIDE SEQUENCE</scope>
    <source>
        <strain evidence="2">KVB221</strain>
    </source>
</reference>
<evidence type="ECO:0000256" key="1">
    <source>
        <dbReference type="SAM" id="Phobius"/>
    </source>
</evidence>
<sequence>MLYLTFTLMAGVISFMFIATAVSSIINLVREGEATKEARARTVVYQ</sequence>
<dbReference type="RefSeq" id="WP_201658390.1">
    <property type="nucleotide sequence ID" value="NZ_JAEQNC010000006.1"/>
</dbReference>
<name>A0A936YU29_9HYPH</name>
<evidence type="ECO:0000313" key="2">
    <source>
        <dbReference type="EMBL" id="MBL0372882.1"/>
    </source>
</evidence>
<dbReference type="AlphaFoldDB" id="A0A936YU29"/>
<accession>A0A936YU29</accession>
<keyword evidence="1" id="KW-0812">Transmembrane</keyword>
<dbReference type="Proteomes" id="UP000633219">
    <property type="component" value="Unassembled WGS sequence"/>
</dbReference>
<dbReference type="EMBL" id="JAEQNC010000006">
    <property type="protein sequence ID" value="MBL0372882.1"/>
    <property type="molecule type" value="Genomic_DNA"/>
</dbReference>